<protein>
    <submittedName>
        <fullName evidence="8">E3 ubiquitin-protein ligase RNF19A</fullName>
    </submittedName>
</protein>
<dbReference type="GO" id="GO:0008270">
    <property type="term" value="F:zinc ion binding"/>
    <property type="evidence" value="ECO:0007669"/>
    <property type="project" value="UniProtKB-KW"/>
</dbReference>
<feature type="region of interest" description="Disordered" evidence="5">
    <location>
        <begin position="417"/>
        <end position="437"/>
    </location>
</feature>
<feature type="transmembrane region" description="Helical" evidence="6">
    <location>
        <begin position="184"/>
        <end position="217"/>
    </location>
</feature>
<dbReference type="FunFam" id="3.30.40.10:FF:000052">
    <property type="entry name" value="RBR-type E3 ubiquitin transferase"/>
    <property type="match status" value="1"/>
</dbReference>
<dbReference type="EMBL" id="WKFB01000044">
    <property type="protein sequence ID" value="KAF6737898.1"/>
    <property type="molecule type" value="Genomic_DNA"/>
</dbReference>
<dbReference type="Gene3D" id="3.30.40.10">
    <property type="entry name" value="Zinc/RING finger domain, C3HC4 (zinc finger)"/>
    <property type="match status" value="1"/>
</dbReference>
<keyword evidence="6" id="KW-0472">Membrane</keyword>
<organism evidence="8 9">
    <name type="scientific">Oryzias melastigma</name>
    <name type="common">Marine medaka</name>
    <dbReference type="NCBI Taxonomy" id="30732"/>
    <lineage>
        <taxon>Eukaryota</taxon>
        <taxon>Metazoa</taxon>
        <taxon>Chordata</taxon>
        <taxon>Craniata</taxon>
        <taxon>Vertebrata</taxon>
        <taxon>Euteleostomi</taxon>
        <taxon>Actinopterygii</taxon>
        <taxon>Neopterygii</taxon>
        <taxon>Teleostei</taxon>
        <taxon>Neoteleostei</taxon>
        <taxon>Acanthomorphata</taxon>
        <taxon>Ovalentaria</taxon>
        <taxon>Atherinomorphae</taxon>
        <taxon>Beloniformes</taxon>
        <taxon>Adrianichthyidae</taxon>
        <taxon>Oryziinae</taxon>
        <taxon>Oryzias</taxon>
    </lineage>
</organism>
<evidence type="ECO:0000313" key="9">
    <source>
        <dbReference type="Proteomes" id="UP000646548"/>
    </source>
</evidence>
<dbReference type="InterPro" id="IPR013083">
    <property type="entry name" value="Znf_RING/FYVE/PHD"/>
</dbReference>
<dbReference type="Proteomes" id="UP000646548">
    <property type="component" value="Unassembled WGS sequence"/>
</dbReference>
<dbReference type="CDD" id="cd16775">
    <property type="entry name" value="RING-HC_RBR_RNF19A"/>
    <property type="match status" value="1"/>
</dbReference>
<name>A0A834FP62_ORYME</name>
<feature type="compositionally biased region" description="Polar residues" evidence="5">
    <location>
        <begin position="466"/>
        <end position="485"/>
    </location>
</feature>
<evidence type="ECO:0000256" key="1">
    <source>
        <dbReference type="ARBA" id="ARBA00022723"/>
    </source>
</evidence>
<dbReference type="SUPFAM" id="SSF57850">
    <property type="entry name" value="RING/U-box"/>
    <property type="match status" value="1"/>
</dbReference>
<feature type="region of interest" description="Disordered" evidence="5">
    <location>
        <begin position="466"/>
        <end position="522"/>
    </location>
</feature>
<evidence type="ECO:0000256" key="3">
    <source>
        <dbReference type="ARBA" id="ARBA00022833"/>
    </source>
</evidence>
<comment type="caution">
    <text evidence="8">The sequence shown here is derived from an EMBL/GenBank/DDBJ whole genome shotgun (WGS) entry which is preliminary data.</text>
</comment>
<keyword evidence="6" id="KW-1133">Transmembrane helix</keyword>
<keyword evidence="2 4" id="KW-0863">Zinc-finger</keyword>
<accession>A0A834FP62</accession>
<dbReference type="PROSITE" id="PS50089">
    <property type="entry name" value="ZF_RING_2"/>
    <property type="match status" value="1"/>
</dbReference>
<keyword evidence="1" id="KW-0479">Metal-binding</keyword>
<keyword evidence="3" id="KW-0862">Zinc</keyword>
<feature type="domain" description="RING-type" evidence="7">
    <location>
        <begin position="3"/>
        <end position="51"/>
    </location>
</feature>
<evidence type="ECO:0000256" key="2">
    <source>
        <dbReference type="ARBA" id="ARBA00022771"/>
    </source>
</evidence>
<reference evidence="8" key="1">
    <citation type="journal article" name="BMC Genomics">
        <title>Long-read sequencing and de novo genome assembly of marine medaka (Oryzias melastigma).</title>
        <authorList>
            <person name="Liang P."/>
            <person name="Saqib H.S.A."/>
            <person name="Ni X."/>
            <person name="Shen Y."/>
        </authorList>
    </citation>
    <scope>NUCLEOTIDE SEQUENCE</scope>
    <source>
        <strain evidence="8">Bigg-433</strain>
    </source>
</reference>
<evidence type="ECO:0000256" key="4">
    <source>
        <dbReference type="PROSITE-ProRule" id="PRU00175"/>
    </source>
</evidence>
<evidence type="ECO:0000256" key="5">
    <source>
        <dbReference type="SAM" id="MobiDB-lite"/>
    </source>
</evidence>
<keyword evidence="6" id="KW-0812">Transmembrane</keyword>
<evidence type="ECO:0000313" key="8">
    <source>
        <dbReference type="EMBL" id="KAF6737898.1"/>
    </source>
</evidence>
<gene>
    <name evidence="8" type="ORF">FQA47_023630</name>
</gene>
<feature type="transmembrane region" description="Helical" evidence="6">
    <location>
        <begin position="237"/>
        <end position="270"/>
    </location>
</feature>
<dbReference type="AlphaFoldDB" id="A0A834FP62"/>
<sequence length="522" mass="56175">MECPLCLLRLPRERFPDIMTCPHRSCADCLRQYLRIEISESRVNISCPECSERFNPHDIQMILGDRALMEKYEEFMLRRWLVAEPGLPLVSCPRLRLCGHCFWLRQLPKDHLWASGLWDRVLLPLQTVVASQPNMRHGTSAESPEPQAEGFQVIVSQLQPGKRSSSPSGCTFWGKKPWSRKKKILWQLGTLVGAPVGIALIAGIAIPAMIIGIPVYVGRKIHNRYEGKDINKHKRNLVIAGGVTLSVIVSPVVAAVTVGIGVPIMLAYVYGVVPISLCRSGGCGVSAGNGKGVRIEFDDENDNIGSGAVATDTTSVAETRLNNPSLGDAASRDNMSDNASTTALAGTSITGSLSGSCYNRMEVQADVQKERCSLSGESATVSLGTMSDNASTKAMAGSILNAYTPLERDNSLEVQADVESKHRKVRHGSASSSLDEANCIDSSTAGVKRASSLSGCCCAQPSNSCCTSEEPSTSGGKTSKSQLWKSSSSSSSSSEEENESERNAWRRGHAPPGAAQHKLLRV</sequence>
<evidence type="ECO:0000259" key="7">
    <source>
        <dbReference type="PROSITE" id="PS50089"/>
    </source>
</evidence>
<evidence type="ECO:0000256" key="6">
    <source>
        <dbReference type="SAM" id="Phobius"/>
    </source>
</evidence>
<proteinExistence type="predicted"/>
<dbReference type="InterPro" id="IPR001841">
    <property type="entry name" value="Znf_RING"/>
</dbReference>